<organism evidence="1 2">
    <name type="scientific">Bergeyella cardium</name>
    <dbReference type="NCBI Taxonomy" id="1585976"/>
    <lineage>
        <taxon>Bacteria</taxon>
        <taxon>Pseudomonadati</taxon>
        <taxon>Bacteroidota</taxon>
        <taxon>Flavobacteriia</taxon>
        <taxon>Flavobacteriales</taxon>
        <taxon>Weeksellaceae</taxon>
        <taxon>Bergeyella</taxon>
    </lineage>
</organism>
<sequence>MTKNVYTIGFLIFIIIIAVFFITNIFFRDIHYYNTSVLLNAFFVPFICAVGAYLSVTAYSRYKKVLSFKEAFGRAFMPMFVAGVLSLSFIYTYISYIDTDTKDLLNHQYIESYKQSLEDEYQKAKEIIKPDTDEMKDLEEKYAEGKLRIEAKENKKEDMFSFEYFVYIFGGFNLFFIILSVFFGSFFRSKKDEKILHHSFALRDGEK</sequence>
<evidence type="ECO:0000313" key="1">
    <source>
        <dbReference type="EMBL" id="QHN65924.1"/>
    </source>
</evidence>
<gene>
    <name evidence="1" type="ORF">DBX24_08545</name>
</gene>
<keyword evidence="2" id="KW-1185">Reference proteome</keyword>
<dbReference type="RefSeq" id="WP_120489048.1">
    <property type="nucleotide sequence ID" value="NZ_CP029149.1"/>
</dbReference>
<accession>A0A6P1QZ12</accession>
<evidence type="ECO:0000313" key="2">
    <source>
        <dbReference type="Proteomes" id="UP000464318"/>
    </source>
</evidence>
<dbReference type="Proteomes" id="UP000464318">
    <property type="component" value="Chromosome"/>
</dbReference>
<dbReference type="KEGG" id="bcad:DBX24_08545"/>
<name>A0A6P1QZ12_9FLAO</name>
<protein>
    <submittedName>
        <fullName evidence="1">DUF4199 family protein</fullName>
    </submittedName>
</protein>
<dbReference type="EMBL" id="CP029149">
    <property type="protein sequence ID" value="QHN65924.1"/>
    <property type="molecule type" value="Genomic_DNA"/>
</dbReference>
<reference evidence="1 2" key="1">
    <citation type="submission" date="2018-04" db="EMBL/GenBank/DDBJ databases">
        <title>Characteristic and Complete Genome Sequencing of A Novel Member of Infective Endocarditis Causative Bacteria: Bergeyella cardium QL-PH.</title>
        <authorList>
            <person name="Pan H."/>
            <person name="Sun E."/>
            <person name="Zhang Y."/>
        </authorList>
    </citation>
    <scope>NUCLEOTIDE SEQUENCE [LARGE SCALE GENOMIC DNA]</scope>
    <source>
        <strain evidence="1 2">HPQL</strain>
    </source>
</reference>
<dbReference type="InterPro" id="IPR025250">
    <property type="entry name" value="DUF4199"/>
</dbReference>
<dbReference type="OrthoDB" id="1273153at2"/>
<dbReference type="AlphaFoldDB" id="A0A6P1QZ12"/>
<dbReference type="Pfam" id="PF13858">
    <property type="entry name" value="DUF4199"/>
    <property type="match status" value="1"/>
</dbReference>
<proteinExistence type="predicted"/>